<feature type="transmembrane region" description="Helical" evidence="1">
    <location>
        <begin position="7"/>
        <end position="30"/>
    </location>
</feature>
<accession>A0A383BLL3</accession>
<keyword evidence="1" id="KW-0812">Transmembrane</keyword>
<name>A0A383BLL3_9ZZZZ</name>
<dbReference type="EMBL" id="UINC01201395">
    <property type="protein sequence ID" value="SVE20720.1"/>
    <property type="molecule type" value="Genomic_DNA"/>
</dbReference>
<keyword evidence="1" id="KW-0472">Membrane</keyword>
<evidence type="ECO:0000256" key="1">
    <source>
        <dbReference type="SAM" id="Phobius"/>
    </source>
</evidence>
<sequence length="39" mass="4244">MKFNDEIFGAICLLAAGFFLSFGGLFIRLIDTASTMQIA</sequence>
<protein>
    <submittedName>
        <fullName evidence="2">Uncharacterized protein</fullName>
    </submittedName>
</protein>
<proteinExistence type="predicted"/>
<feature type="non-terminal residue" evidence="2">
    <location>
        <position position="39"/>
    </location>
</feature>
<evidence type="ECO:0000313" key="2">
    <source>
        <dbReference type="EMBL" id="SVE20720.1"/>
    </source>
</evidence>
<organism evidence="2">
    <name type="scientific">marine metagenome</name>
    <dbReference type="NCBI Taxonomy" id="408172"/>
    <lineage>
        <taxon>unclassified sequences</taxon>
        <taxon>metagenomes</taxon>
        <taxon>ecological metagenomes</taxon>
    </lineage>
</organism>
<gene>
    <name evidence="2" type="ORF">METZ01_LOCUS473574</name>
</gene>
<keyword evidence="1" id="KW-1133">Transmembrane helix</keyword>
<dbReference type="AlphaFoldDB" id="A0A383BLL3"/>
<reference evidence="2" key="1">
    <citation type="submission" date="2018-05" db="EMBL/GenBank/DDBJ databases">
        <authorList>
            <person name="Lanie J.A."/>
            <person name="Ng W.-L."/>
            <person name="Kazmierczak K.M."/>
            <person name="Andrzejewski T.M."/>
            <person name="Davidsen T.M."/>
            <person name="Wayne K.J."/>
            <person name="Tettelin H."/>
            <person name="Glass J.I."/>
            <person name="Rusch D."/>
            <person name="Podicherti R."/>
            <person name="Tsui H.-C.T."/>
            <person name="Winkler M.E."/>
        </authorList>
    </citation>
    <scope>NUCLEOTIDE SEQUENCE</scope>
</reference>